<dbReference type="RefSeq" id="WP_000898262.1">
    <property type="nucleotide sequence ID" value="NZ_DQ025752.1"/>
</dbReference>
<sequence>MLFMLDEIMTPREACDRWGVTQEALRMKLKRVKDSELVDKLIKEGKLKYYRPVEKQRGEWILTVEAMKILFPKNHRSLMVE</sequence>
<dbReference type="InterPro" id="IPR020250">
    <property type="entry name" value="Plasmid_pXO2-72"/>
</dbReference>
<dbReference type="AlphaFoldDB" id="Q3YN19"/>
<name>Q3YN19_BACTK</name>
<dbReference type="EMBL" id="DQ025752">
    <property type="protein sequence ID" value="AAZ06626.1"/>
    <property type="molecule type" value="Genomic_DNA"/>
</dbReference>
<reference evidence="1" key="1">
    <citation type="journal article" date="2005" name="BMC Genomics">
        <title>Conjugative plasmid pAW63 brings new insights into the genesis of the Bacillus anthracis virulence plasmid pXO2 and of the Bacillus thuringiensis plasmid pBT9727.</title>
        <authorList>
            <person name="Van der Auwera G.A."/>
            <person name="Andrup L."/>
            <person name="Mahillon J."/>
        </authorList>
    </citation>
    <scope>NUCLEOTIDE SEQUENCE</scope>
    <source>
        <strain evidence="1">HD73</strain>
        <plasmid evidence="1">pAW63</plasmid>
    </source>
</reference>
<evidence type="ECO:0000313" key="1">
    <source>
        <dbReference type="EMBL" id="AAZ06626.1"/>
    </source>
</evidence>
<proteinExistence type="predicted"/>
<accession>Q3YN19</accession>
<organism evidence="1">
    <name type="scientific">Bacillus thuringiensis subsp. kurstaki</name>
    <dbReference type="NCBI Taxonomy" id="29339"/>
    <lineage>
        <taxon>Bacteria</taxon>
        <taxon>Bacillati</taxon>
        <taxon>Bacillota</taxon>
        <taxon>Bacilli</taxon>
        <taxon>Bacillales</taxon>
        <taxon>Bacillaceae</taxon>
        <taxon>Bacillus</taxon>
        <taxon>Bacillus cereus group</taxon>
    </lineage>
</organism>
<protein>
    <submittedName>
        <fullName evidence="1">Uncharacterized protein</fullName>
    </submittedName>
</protein>
<gene>
    <name evidence="1" type="ORF">pAW63_056</name>
</gene>
<keyword evidence="1" id="KW-0614">Plasmid</keyword>
<dbReference type="Pfam" id="PF17443">
    <property type="entry name" value="pXO2-72"/>
    <property type="match status" value="1"/>
</dbReference>
<geneLocation type="plasmid" evidence="1">
    <name>pAW63</name>
</geneLocation>